<reference evidence="1 2" key="1">
    <citation type="journal article" date="2024" name="G3 (Bethesda)">
        <title>Genome assembly of Hibiscus sabdariffa L. provides insights into metabolisms of medicinal natural products.</title>
        <authorList>
            <person name="Kim T."/>
        </authorList>
    </citation>
    <scope>NUCLEOTIDE SEQUENCE [LARGE SCALE GENOMIC DNA]</scope>
    <source>
        <strain evidence="1">TK-2024</strain>
        <tissue evidence="1">Old leaves</tissue>
    </source>
</reference>
<organism evidence="1 2">
    <name type="scientific">Hibiscus sabdariffa</name>
    <name type="common">roselle</name>
    <dbReference type="NCBI Taxonomy" id="183260"/>
    <lineage>
        <taxon>Eukaryota</taxon>
        <taxon>Viridiplantae</taxon>
        <taxon>Streptophyta</taxon>
        <taxon>Embryophyta</taxon>
        <taxon>Tracheophyta</taxon>
        <taxon>Spermatophyta</taxon>
        <taxon>Magnoliopsida</taxon>
        <taxon>eudicotyledons</taxon>
        <taxon>Gunneridae</taxon>
        <taxon>Pentapetalae</taxon>
        <taxon>rosids</taxon>
        <taxon>malvids</taxon>
        <taxon>Malvales</taxon>
        <taxon>Malvaceae</taxon>
        <taxon>Malvoideae</taxon>
        <taxon>Hibiscus</taxon>
    </lineage>
</organism>
<evidence type="ECO:0000313" key="2">
    <source>
        <dbReference type="Proteomes" id="UP001396334"/>
    </source>
</evidence>
<sequence>MELVEANERVASMAKEIMSLMRQLMDAHNAWMRVKTQVVETRREYTVAQVEAHGSKKRTSWKERPARLEVEKLLEEFNGYANKYKHNIMFIVQVAMGPLDLRSVNLCCSWSVVKGIKFDLNNPSSVF</sequence>
<name>A0ABR2NSP3_9ROSI</name>
<comment type="caution">
    <text evidence="1">The sequence shown here is derived from an EMBL/GenBank/DDBJ whole genome shotgun (WGS) entry which is preliminary data.</text>
</comment>
<protein>
    <submittedName>
        <fullName evidence="1">Uncharacterized protein</fullName>
    </submittedName>
</protein>
<gene>
    <name evidence="1" type="ORF">V6N11_009384</name>
</gene>
<keyword evidence="2" id="KW-1185">Reference proteome</keyword>
<dbReference type="EMBL" id="JBBPBN010000103">
    <property type="protein sequence ID" value="KAK8979174.1"/>
    <property type="molecule type" value="Genomic_DNA"/>
</dbReference>
<dbReference type="Proteomes" id="UP001396334">
    <property type="component" value="Unassembled WGS sequence"/>
</dbReference>
<accession>A0ABR2NSP3</accession>
<evidence type="ECO:0000313" key="1">
    <source>
        <dbReference type="EMBL" id="KAK8979174.1"/>
    </source>
</evidence>
<proteinExistence type="predicted"/>